<dbReference type="AlphaFoldDB" id="A0AAD4IU12"/>
<dbReference type="CDD" id="cd19368">
    <property type="entry name" value="TenA_C_AtTH2-like"/>
    <property type="match status" value="1"/>
</dbReference>
<dbReference type="InterPro" id="IPR023214">
    <property type="entry name" value="HAD_sf"/>
</dbReference>
<dbReference type="Pfam" id="PF03070">
    <property type="entry name" value="TENA_THI-4"/>
    <property type="match status" value="1"/>
</dbReference>
<evidence type="ECO:0000259" key="1">
    <source>
        <dbReference type="Pfam" id="PF03070"/>
    </source>
</evidence>
<dbReference type="Proteomes" id="UP001190926">
    <property type="component" value="Unassembled WGS sequence"/>
</dbReference>
<sequence>MVSLEAEQSDHEGGVAKRLWNKFKNERALALYSPYVVGLASGTLNPASFLHCISQDFYLLQAFARAYELAEEYADDDEDKEAIVKLRKRVLKRLRNQDTLISEWGFEPPKDHVCDDARAKYTEFLMETASGKVGGEKFAVKIVTPFEKTKLAAYTLSAISPCMRLYSFVSREIQALLDPDESKHIYKKWLNSLSSEKFEASASRIEDLLDKLSISLTGEELDVVERLYHRAMKLELEFIWSQSVVQQTIVPFSILHNSAEDNLISLCDFDLTCTAIDSSALLAELAIVAATNVSGSQLPGIPLSDIRTTWSNLFSQYVEEYQQCIESIMPNEACIDNSVQGMGLDYEGLCKALEQISEVEKRATSRVIHSNVLKGLNMADVKRAGEHLTFQDGCKRFFLDLVERKKSAADIHVLSFCWCGDLINSAFSSGKQNLLNVHSNNLVYEESISTGDMTKTMESPMDKLRVYNEITKSSENGGKPSTVYIGGSVGDLLCLLEADVGIVIGLSTSLKRLGNHFGISFVPLFSGLVSKQKELAETGSLSRNGRSNILYTVSNWDEIYAFILGAVDGHPVPPQR</sequence>
<dbReference type="Gene3D" id="1.20.910.10">
    <property type="entry name" value="Heme oxygenase-like"/>
    <property type="match status" value="1"/>
</dbReference>
<dbReference type="SUPFAM" id="SSF56784">
    <property type="entry name" value="HAD-like"/>
    <property type="match status" value="1"/>
</dbReference>
<dbReference type="Gene3D" id="3.40.50.1000">
    <property type="entry name" value="HAD superfamily/HAD-like"/>
    <property type="match status" value="1"/>
</dbReference>
<feature type="domain" description="Thiaminase-2/PQQC" evidence="1">
    <location>
        <begin position="139"/>
        <end position="242"/>
    </location>
</feature>
<comment type="caution">
    <text evidence="2">The sequence shown here is derived from an EMBL/GenBank/DDBJ whole genome shotgun (WGS) entry which is preliminary data.</text>
</comment>
<proteinExistence type="predicted"/>
<dbReference type="PANTHER" id="PTHR43198:SF9">
    <property type="entry name" value="AMINOPYRIMIDINE AMINOHYDROLASE, MITOCHONDRIAL ISOFORM X1-RELATED"/>
    <property type="match status" value="1"/>
</dbReference>
<dbReference type="GO" id="GO:0005829">
    <property type="term" value="C:cytosol"/>
    <property type="evidence" value="ECO:0007669"/>
    <property type="project" value="TreeGrafter"/>
</dbReference>
<evidence type="ECO:0000313" key="2">
    <source>
        <dbReference type="EMBL" id="KAH6821540.1"/>
    </source>
</evidence>
<dbReference type="PANTHER" id="PTHR43198">
    <property type="entry name" value="BIFUNCTIONAL TH2 PROTEIN"/>
    <property type="match status" value="1"/>
</dbReference>
<accession>A0AAD4IU12</accession>
<dbReference type="InterPro" id="IPR016084">
    <property type="entry name" value="Haem_Oase-like_multi-hlx"/>
</dbReference>
<dbReference type="GO" id="GO:0006772">
    <property type="term" value="P:thiamine metabolic process"/>
    <property type="evidence" value="ECO:0007669"/>
    <property type="project" value="UniProtKB-ARBA"/>
</dbReference>
<dbReference type="InterPro" id="IPR004305">
    <property type="entry name" value="Thiaminase-2/PQQC"/>
</dbReference>
<evidence type="ECO:0000313" key="3">
    <source>
        <dbReference type="Proteomes" id="UP001190926"/>
    </source>
</evidence>
<dbReference type="EMBL" id="SDAM02001965">
    <property type="protein sequence ID" value="KAH6821540.1"/>
    <property type="molecule type" value="Genomic_DNA"/>
</dbReference>
<dbReference type="InterPro" id="IPR036412">
    <property type="entry name" value="HAD-like_sf"/>
</dbReference>
<protein>
    <submittedName>
        <fullName evidence="2">Heme oxygenase-like</fullName>
    </submittedName>
</protein>
<organism evidence="2 3">
    <name type="scientific">Perilla frutescens var. hirtella</name>
    <name type="common">Perilla citriodora</name>
    <name type="synonym">Perilla setoyensis</name>
    <dbReference type="NCBI Taxonomy" id="608512"/>
    <lineage>
        <taxon>Eukaryota</taxon>
        <taxon>Viridiplantae</taxon>
        <taxon>Streptophyta</taxon>
        <taxon>Embryophyta</taxon>
        <taxon>Tracheophyta</taxon>
        <taxon>Spermatophyta</taxon>
        <taxon>Magnoliopsida</taxon>
        <taxon>eudicotyledons</taxon>
        <taxon>Gunneridae</taxon>
        <taxon>Pentapetalae</taxon>
        <taxon>asterids</taxon>
        <taxon>lamiids</taxon>
        <taxon>Lamiales</taxon>
        <taxon>Lamiaceae</taxon>
        <taxon>Nepetoideae</taxon>
        <taxon>Elsholtzieae</taxon>
        <taxon>Perilla</taxon>
    </lineage>
</organism>
<name>A0AAD4IU12_PERFH</name>
<reference evidence="2 3" key="1">
    <citation type="journal article" date="2021" name="Nat. Commun.">
        <title>Incipient diploidization of the medicinal plant Perilla within 10,000 years.</title>
        <authorList>
            <person name="Zhang Y."/>
            <person name="Shen Q."/>
            <person name="Leng L."/>
            <person name="Zhang D."/>
            <person name="Chen S."/>
            <person name="Shi Y."/>
            <person name="Ning Z."/>
            <person name="Chen S."/>
        </authorList>
    </citation>
    <scope>NUCLEOTIDE SEQUENCE [LARGE SCALE GENOMIC DNA]</scope>
    <source>
        <strain evidence="3">cv. PC099</strain>
    </source>
</reference>
<dbReference type="InterPro" id="IPR050967">
    <property type="entry name" value="Thiamine_Salvage_TenA"/>
</dbReference>
<dbReference type="SUPFAM" id="SSF48613">
    <property type="entry name" value="Heme oxygenase-like"/>
    <property type="match status" value="1"/>
</dbReference>
<gene>
    <name evidence="2" type="ORF">C2S53_020942</name>
</gene>
<keyword evidence="3" id="KW-1185">Reference proteome</keyword>